<feature type="transmembrane region" description="Helical" evidence="1">
    <location>
        <begin position="12"/>
        <end position="30"/>
    </location>
</feature>
<feature type="transmembrane region" description="Helical" evidence="1">
    <location>
        <begin position="154"/>
        <end position="173"/>
    </location>
</feature>
<name>A0A6N9H6J4_9MICO</name>
<keyword evidence="1" id="KW-0472">Membrane</keyword>
<keyword evidence="1" id="KW-0812">Transmembrane</keyword>
<evidence type="ECO:0008006" key="4">
    <source>
        <dbReference type="Google" id="ProtNLM"/>
    </source>
</evidence>
<reference evidence="2 3" key="1">
    <citation type="submission" date="2020-01" db="EMBL/GenBank/DDBJ databases">
        <authorList>
            <person name="Deng T."/>
        </authorList>
    </citation>
    <scope>NUCLEOTIDE SEQUENCE [LARGE SCALE GENOMIC DNA]</scope>
    <source>
        <strain evidence="2 3">5221</strain>
    </source>
</reference>
<accession>A0A6N9H6J4</accession>
<dbReference type="Proteomes" id="UP000469215">
    <property type="component" value="Unassembled WGS sequence"/>
</dbReference>
<proteinExistence type="predicted"/>
<gene>
    <name evidence="2" type="ORF">GSY69_05180</name>
</gene>
<sequence length="226" mass="23719">MTAYLSEMAALGVFGFDPLGAVIMLAFIAGGSRLLHTVVFTLVNWAVTVAVAVLGGLLFTALAARVHRWASEVPVWAWVAAEAVVAAALLAWAIVRMVRGVAPESDRPPRTASSWAVAAASAGFAVAAFVDPGYSAAIVLSAGHPLWETTAGMTLWFAITQSPLLVLLIAALCGRTEAAGRWLRGWMARIRRPVAYAITGLIVACVVLLAADAVLLSVTGRFLPRL</sequence>
<organism evidence="2 3">
    <name type="scientific">Brevibacterium rongguiense</name>
    <dbReference type="NCBI Taxonomy" id="2695267"/>
    <lineage>
        <taxon>Bacteria</taxon>
        <taxon>Bacillati</taxon>
        <taxon>Actinomycetota</taxon>
        <taxon>Actinomycetes</taxon>
        <taxon>Micrococcales</taxon>
        <taxon>Brevibacteriaceae</taxon>
        <taxon>Brevibacterium</taxon>
    </lineage>
</organism>
<feature type="transmembrane region" description="Helical" evidence="1">
    <location>
        <begin position="42"/>
        <end position="63"/>
    </location>
</feature>
<dbReference type="RefSeq" id="WP_160952812.1">
    <property type="nucleotide sequence ID" value="NZ_WWEQ01000015.1"/>
</dbReference>
<keyword evidence="3" id="KW-1185">Reference proteome</keyword>
<evidence type="ECO:0000313" key="3">
    <source>
        <dbReference type="Proteomes" id="UP000469215"/>
    </source>
</evidence>
<comment type="caution">
    <text evidence="2">The sequence shown here is derived from an EMBL/GenBank/DDBJ whole genome shotgun (WGS) entry which is preliminary data.</text>
</comment>
<evidence type="ECO:0000313" key="2">
    <source>
        <dbReference type="EMBL" id="MYM19376.1"/>
    </source>
</evidence>
<protein>
    <recommendedName>
        <fullName evidence="4">GAP family protein</fullName>
    </recommendedName>
</protein>
<feature type="transmembrane region" description="Helical" evidence="1">
    <location>
        <begin position="75"/>
        <end position="95"/>
    </location>
</feature>
<feature type="transmembrane region" description="Helical" evidence="1">
    <location>
        <begin position="115"/>
        <end position="134"/>
    </location>
</feature>
<dbReference type="EMBL" id="WWEQ01000015">
    <property type="protein sequence ID" value="MYM19376.1"/>
    <property type="molecule type" value="Genomic_DNA"/>
</dbReference>
<keyword evidence="1" id="KW-1133">Transmembrane helix</keyword>
<feature type="transmembrane region" description="Helical" evidence="1">
    <location>
        <begin position="194"/>
        <end position="218"/>
    </location>
</feature>
<evidence type="ECO:0000256" key="1">
    <source>
        <dbReference type="SAM" id="Phobius"/>
    </source>
</evidence>
<dbReference type="AlphaFoldDB" id="A0A6N9H6J4"/>